<dbReference type="Gene3D" id="3.30.530.20">
    <property type="match status" value="1"/>
</dbReference>
<evidence type="ECO:0000256" key="1">
    <source>
        <dbReference type="SAM" id="MobiDB-lite"/>
    </source>
</evidence>
<keyword evidence="3" id="KW-1185">Reference proteome</keyword>
<comment type="caution">
    <text evidence="2">The sequence shown here is derived from an EMBL/GenBank/DDBJ whole genome shotgun (WGS) entry which is preliminary data.</text>
</comment>
<feature type="non-terminal residue" evidence="2">
    <location>
        <position position="401"/>
    </location>
</feature>
<sequence>MRVASPTPGVVTFETLDEALDSAPDGPAAGPPRCAPLSPPAPYAAPPAAPPPRAARARVSGAASLLPGRFGCGALTLTLVCEHAPRAAKAEQALPPPISSPGSGLDAVVRAARATRDSIADKLHGLPSRGSVASAGGAARDGTARAARATRAGIAGALGAARDGLLSPGGGGEPEAVGVEVACAVLQYVGGVAPRLHERFARYEEVDGAEMEHFKKEGVPNAAASNRQEAALVRSCRSLDTWTESQALGRKGGPPVGGAPKWVRIAGTIQNSVEYFKKVDKDDAVGHAAAVVDVAGIDVLAYLWHSCTHERLAENEREGRLRMEVEVPGSRSKFMVASLKLGKLQGIFRIKALAPNVCRVTLVAHGDAGGSISHKVMAWTVKSQLSMIKTLQDKYMRNGAK</sequence>
<dbReference type="InterPro" id="IPR023393">
    <property type="entry name" value="START-like_dom_sf"/>
</dbReference>
<reference evidence="2 3" key="1">
    <citation type="journal article" date="2023" name="Commun. Biol.">
        <title>Genome analysis of Parmales, the sister group of diatoms, reveals the evolutionary specialization of diatoms from phago-mixotrophs to photoautotrophs.</title>
        <authorList>
            <person name="Ban H."/>
            <person name="Sato S."/>
            <person name="Yoshikawa S."/>
            <person name="Yamada K."/>
            <person name="Nakamura Y."/>
            <person name="Ichinomiya M."/>
            <person name="Sato N."/>
            <person name="Blanc-Mathieu R."/>
            <person name="Endo H."/>
            <person name="Kuwata A."/>
            <person name="Ogata H."/>
        </authorList>
    </citation>
    <scope>NUCLEOTIDE SEQUENCE [LARGE SCALE GENOMIC DNA]</scope>
</reference>
<accession>A0ABQ6MRZ1</accession>
<protein>
    <recommendedName>
        <fullName evidence="4">START domain-containing protein</fullName>
    </recommendedName>
</protein>
<organism evidence="2 3">
    <name type="scientific">Tetraparma gracilis</name>
    <dbReference type="NCBI Taxonomy" id="2962635"/>
    <lineage>
        <taxon>Eukaryota</taxon>
        <taxon>Sar</taxon>
        <taxon>Stramenopiles</taxon>
        <taxon>Ochrophyta</taxon>
        <taxon>Bolidophyceae</taxon>
        <taxon>Parmales</taxon>
        <taxon>Triparmaceae</taxon>
        <taxon>Tetraparma</taxon>
    </lineage>
</organism>
<name>A0ABQ6MRZ1_9STRA</name>
<dbReference type="Proteomes" id="UP001165060">
    <property type="component" value="Unassembled WGS sequence"/>
</dbReference>
<gene>
    <name evidence="2" type="ORF">TeGR_g3021</name>
</gene>
<feature type="compositionally biased region" description="Pro residues" evidence="1">
    <location>
        <begin position="29"/>
        <end position="53"/>
    </location>
</feature>
<proteinExistence type="predicted"/>
<feature type="region of interest" description="Disordered" evidence="1">
    <location>
        <begin position="19"/>
        <end position="55"/>
    </location>
</feature>
<evidence type="ECO:0000313" key="2">
    <source>
        <dbReference type="EMBL" id="GMI31721.1"/>
    </source>
</evidence>
<evidence type="ECO:0000313" key="3">
    <source>
        <dbReference type="Proteomes" id="UP001165060"/>
    </source>
</evidence>
<dbReference type="EMBL" id="BRYB01001709">
    <property type="protein sequence ID" value="GMI31721.1"/>
    <property type="molecule type" value="Genomic_DNA"/>
</dbReference>
<evidence type="ECO:0008006" key="4">
    <source>
        <dbReference type="Google" id="ProtNLM"/>
    </source>
</evidence>